<dbReference type="OrthoDB" id="9805913at2"/>
<sequence>MGRRKHENTLYCHMNDQLVGTLTSRLNNLSFRYSDSWLQSKFARAISISIPLTEQEYSGEALNAYFDNLLPDSPDVRKTIVDRLGAKSTKPFDLLQTVGKDCIGALTFVASPEPEPVPDVEIIPLNEEQIGQLIADSRTGKTLGMQHENAFRFSLAGAQEKTALTFWQGQWGIPVGQTPTTHILKPRIITRPGEPDLSSSVENEWFCMRVVQALGLPVAHTKIDSFNGEDVLIIERFDRKIIGNKTYRLPQEDFCQALGVAGSSKYEEHGGPSAKEIMNILSTSTASVRDQDTFMSAQLLYWLFAAIDGHAKNFSLALTPHGYRLTPLYDVLSAHGFAQVGNLHPKKIKMAMAVNSKNRHYHWHTILPRHWGAHAKSVGYDPDRMDSIIVNITSKLEACLDIASEEAASISVRAEQSAEAIRKGTLKALERFKV</sequence>
<keyword evidence="2" id="KW-0808">Transferase</keyword>
<dbReference type="NCBIfam" id="TIGR03071">
    <property type="entry name" value="couple_hipA"/>
    <property type="match status" value="1"/>
</dbReference>
<dbReference type="InterPro" id="IPR017508">
    <property type="entry name" value="HipA_N1"/>
</dbReference>
<dbReference type="STRING" id="1517416.IDAT_12780"/>
<dbReference type="Proteomes" id="UP000053718">
    <property type="component" value="Unassembled WGS sequence"/>
</dbReference>
<dbReference type="GO" id="GO:0004674">
    <property type="term" value="F:protein serine/threonine kinase activity"/>
    <property type="evidence" value="ECO:0007669"/>
    <property type="project" value="TreeGrafter"/>
</dbReference>
<evidence type="ECO:0000259" key="4">
    <source>
        <dbReference type="Pfam" id="PF07804"/>
    </source>
</evidence>
<feature type="domain" description="HipA-like C-terminal" evidence="4">
    <location>
        <begin position="153"/>
        <end position="397"/>
    </location>
</feature>
<keyword evidence="7" id="KW-1185">Reference proteome</keyword>
<evidence type="ECO:0000313" key="6">
    <source>
        <dbReference type="EMBL" id="KFZ27783.1"/>
    </source>
</evidence>
<protein>
    <recommendedName>
        <fullName evidence="8">Serine/threonine protein kinase</fullName>
    </recommendedName>
</protein>
<dbReference type="eggNOG" id="COG3550">
    <property type="taxonomic scope" value="Bacteria"/>
</dbReference>
<dbReference type="EMBL" id="JPIN01000021">
    <property type="protein sequence ID" value="KFZ27783.1"/>
    <property type="molecule type" value="Genomic_DNA"/>
</dbReference>
<comment type="caution">
    <text evidence="6">The sequence shown here is derived from an EMBL/GenBank/DDBJ whole genome shotgun (WGS) entry which is preliminary data.</text>
</comment>
<organism evidence="6 7">
    <name type="scientific">Pseudidiomarina atlantica</name>
    <dbReference type="NCBI Taxonomy" id="1517416"/>
    <lineage>
        <taxon>Bacteria</taxon>
        <taxon>Pseudomonadati</taxon>
        <taxon>Pseudomonadota</taxon>
        <taxon>Gammaproteobacteria</taxon>
        <taxon>Alteromonadales</taxon>
        <taxon>Idiomarinaceae</taxon>
        <taxon>Pseudidiomarina</taxon>
    </lineage>
</organism>
<dbReference type="PANTHER" id="PTHR37419:SF1">
    <property type="entry name" value="SERINE_THREONINE-PROTEIN KINASE TOXIN HIPA"/>
    <property type="match status" value="1"/>
</dbReference>
<dbReference type="Pfam" id="PF13657">
    <property type="entry name" value="Couple_hipA"/>
    <property type="match status" value="1"/>
</dbReference>
<keyword evidence="3" id="KW-0418">Kinase</keyword>
<dbReference type="PANTHER" id="PTHR37419">
    <property type="entry name" value="SERINE/THREONINE-PROTEIN KINASE TOXIN HIPA"/>
    <property type="match status" value="1"/>
</dbReference>
<evidence type="ECO:0000313" key="7">
    <source>
        <dbReference type="Proteomes" id="UP000053718"/>
    </source>
</evidence>
<dbReference type="CDD" id="cd17808">
    <property type="entry name" value="HipA_Ec_like"/>
    <property type="match status" value="1"/>
</dbReference>
<feature type="domain" description="HipA N-terminal subdomain 1" evidence="5">
    <location>
        <begin position="13"/>
        <end position="108"/>
    </location>
</feature>
<evidence type="ECO:0000256" key="1">
    <source>
        <dbReference type="ARBA" id="ARBA00010164"/>
    </source>
</evidence>
<dbReference type="InterPro" id="IPR012893">
    <property type="entry name" value="HipA-like_C"/>
</dbReference>
<dbReference type="AlphaFoldDB" id="A0A094KZQ0"/>
<evidence type="ECO:0000259" key="5">
    <source>
        <dbReference type="Pfam" id="PF13657"/>
    </source>
</evidence>
<dbReference type="GO" id="GO:0005829">
    <property type="term" value="C:cytosol"/>
    <property type="evidence" value="ECO:0007669"/>
    <property type="project" value="TreeGrafter"/>
</dbReference>
<name>A0A094KZQ0_9GAMM</name>
<dbReference type="InterPro" id="IPR052028">
    <property type="entry name" value="HipA_Ser/Thr_kinase"/>
</dbReference>
<gene>
    <name evidence="6" type="ORF">IDAT_12780</name>
</gene>
<proteinExistence type="inferred from homology"/>
<dbReference type="RefSeq" id="WP_034734322.1">
    <property type="nucleotide sequence ID" value="NZ_JPIN01000021.1"/>
</dbReference>
<evidence type="ECO:0000256" key="3">
    <source>
        <dbReference type="ARBA" id="ARBA00022777"/>
    </source>
</evidence>
<evidence type="ECO:0008006" key="8">
    <source>
        <dbReference type="Google" id="ProtNLM"/>
    </source>
</evidence>
<accession>A0A094KZQ0</accession>
<reference evidence="6 7" key="1">
    <citation type="submission" date="2014-06" db="EMBL/GenBank/DDBJ databases">
        <title>Draft genome sequence of Idiomarina sp. MCCC 1A10513.</title>
        <authorList>
            <person name="Du J."/>
            <person name="Lai Q."/>
            <person name="Shao Z."/>
        </authorList>
    </citation>
    <scope>NUCLEOTIDE SEQUENCE [LARGE SCALE GENOMIC DNA]</scope>
    <source>
        <strain evidence="6 7">MCCC 1A10513</strain>
    </source>
</reference>
<evidence type="ECO:0000256" key="2">
    <source>
        <dbReference type="ARBA" id="ARBA00022679"/>
    </source>
</evidence>
<comment type="similarity">
    <text evidence="1">Belongs to the HipA Ser/Thr kinase family.</text>
</comment>
<dbReference type="Pfam" id="PF07804">
    <property type="entry name" value="HipA_C"/>
    <property type="match status" value="1"/>
</dbReference>